<dbReference type="NCBIfam" id="NF000282">
    <property type="entry name" value="RND_permease_1"/>
    <property type="match status" value="1"/>
</dbReference>
<accession>A0A6I6MXA2</accession>
<dbReference type="InterPro" id="IPR001036">
    <property type="entry name" value="Acrflvin-R"/>
</dbReference>
<feature type="transmembrane region" description="Helical" evidence="9">
    <location>
        <begin position="901"/>
        <end position="921"/>
    </location>
</feature>
<dbReference type="FunFam" id="3.30.70.1430:FF:000002">
    <property type="entry name" value="Efflux pump membrane transporter"/>
    <property type="match status" value="1"/>
</dbReference>
<keyword evidence="8 9" id="KW-0472">Membrane</keyword>
<feature type="transmembrane region" description="Helical" evidence="9">
    <location>
        <begin position="1003"/>
        <end position="1028"/>
    </location>
</feature>
<dbReference type="FunFam" id="3.30.2090.10:FF:000001">
    <property type="entry name" value="Efflux pump membrane transporter"/>
    <property type="match status" value="1"/>
</dbReference>
<name>A0A6I6MXA2_9CAUL</name>
<keyword evidence="4" id="KW-1003">Cell membrane</keyword>
<dbReference type="PRINTS" id="PR00702">
    <property type="entry name" value="ACRIFLAVINRP"/>
</dbReference>
<dbReference type="GO" id="GO:0015562">
    <property type="term" value="F:efflux transmembrane transporter activity"/>
    <property type="evidence" value="ECO:0007669"/>
    <property type="project" value="InterPro"/>
</dbReference>
<comment type="similarity">
    <text evidence="2 9">Belongs to the resistance-nodulation-cell division (RND) (TC 2.A.6) family.</text>
</comment>
<keyword evidence="5 9" id="KW-0997">Cell inner membrane</keyword>
<dbReference type="FunFam" id="1.20.1640.10:FF:000001">
    <property type="entry name" value="Efflux pump membrane transporter"/>
    <property type="match status" value="1"/>
</dbReference>
<keyword evidence="6 9" id="KW-0812">Transmembrane</keyword>
<keyword evidence="11" id="KW-1185">Reference proteome</keyword>
<dbReference type="PANTHER" id="PTHR32063">
    <property type="match status" value="1"/>
</dbReference>
<feature type="transmembrane region" description="Helical" evidence="9">
    <location>
        <begin position="471"/>
        <end position="498"/>
    </location>
</feature>
<dbReference type="SUPFAM" id="SSF82693">
    <property type="entry name" value="Multidrug efflux transporter AcrB pore domain, PN1, PN2, PC1 and PC2 subdomains"/>
    <property type="match status" value="3"/>
</dbReference>
<evidence type="ECO:0000256" key="8">
    <source>
        <dbReference type="ARBA" id="ARBA00023136"/>
    </source>
</evidence>
<feature type="transmembrane region" description="Helical" evidence="9">
    <location>
        <begin position="367"/>
        <end position="389"/>
    </location>
</feature>
<evidence type="ECO:0000313" key="10">
    <source>
        <dbReference type="EMBL" id="QGZ96252.1"/>
    </source>
</evidence>
<evidence type="ECO:0000256" key="3">
    <source>
        <dbReference type="ARBA" id="ARBA00022448"/>
    </source>
</evidence>
<evidence type="ECO:0000256" key="7">
    <source>
        <dbReference type="ARBA" id="ARBA00022989"/>
    </source>
</evidence>
<feature type="transmembrane region" description="Helical" evidence="9">
    <location>
        <begin position="12"/>
        <end position="33"/>
    </location>
</feature>
<dbReference type="SUPFAM" id="SSF82866">
    <property type="entry name" value="Multidrug efflux transporter AcrB transmembrane domain"/>
    <property type="match status" value="2"/>
</dbReference>
<feature type="transmembrane region" description="Helical" evidence="9">
    <location>
        <begin position="544"/>
        <end position="562"/>
    </location>
</feature>
<feature type="transmembrane region" description="Helical" evidence="9">
    <location>
        <begin position="439"/>
        <end position="459"/>
    </location>
</feature>
<dbReference type="PANTHER" id="PTHR32063:SF13">
    <property type="entry name" value="MULTIDRUG EFFLUX PUMP SUBUNIT ACRB-RELATED"/>
    <property type="match status" value="1"/>
</dbReference>
<dbReference type="RefSeq" id="WP_158767052.1">
    <property type="nucleotide sequence ID" value="NZ_CP047045.1"/>
</dbReference>
<reference evidence="11" key="1">
    <citation type="submission" date="2019-12" db="EMBL/GenBank/DDBJ databases">
        <title>Complete genome of Terracaulis silvestris 0127_4.</title>
        <authorList>
            <person name="Vieira S."/>
            <person name="Riedel T."/>
            <person name="Sproer C."/>
            <person name="Pascual J."/>
            <person name="Boedeker C."/>
            <person name="Overmann J."/>
        </authorList>
    </citation>
    <scope>NUCLEOTIDE SEQUENCE [LARGE SCALE GENOMIC DNA]</scope>
    <source>
        <strain evidence="11">0127_4</strain>
    </source>
</reference>
<dbReference type="FunFam" id="3.30.70.1430:FF:000001">
    <property type="entry name" value="Efflux pump membrane transporter"/>
    <property type="match status" value="1"/>
</dbReference>
<dbReference type="SUPFAM" id="SSF82714">
    <property type="entry name" value="Multidrug efflux transporter AcrB TolC docking domain, DN and DC subdomains"/>
    <property type="match status" value="2"/>
</dbReference>
<feature type="transmembrane region" description="Helical" evidence="9">
    <location>
        <begin position="877"/>
        <end position="894"/>
    </location>
</feature>
<evidence type="ECO:0000256" key="4">
    <source>
        <dbReference type="ARBA" id="ARBA00022475"/>
    </source>
</evidence>
<organism evidence="10 11">
    <name type="scientific">Terricaulis silvestris</name>
    <dbReference type="NCBI Taxonomy" id="2686094"/>
    <lineage>
        <taxon>Bacteria</taxon>
        <taxon>Pseudomonadati</taxon>
        <taxon>Pseudomonadota</taxon>
        <taxon>Alphaproteobacteria</taxon>
        <taxon>Caulobacterales</taxon>
        <taxon>Caulobacteraceae</taxon>
        <taxon>Terricaulis</taxon>
    </lineage>
</organism>
<dbReference type="InterPro" id="IPR004764">
    <property type="entry name" value="MdtF-like"/>
</dbReference>
<proteinExistence type="inferred from homology"/>
<evidence type="ECO:0000256" key="6">
    <source>
        <dbReference type="ARBA" id="ARBA00022692"/>
    </source>
</evidence>
<evidence type="ECO:0000256" key="9">
    <source>
        <dbReference type="RuleBase" id="RU364070"/>
    </source>
</evidence>
<keyword evidence="3 9" id="KW-0813">Transport</keyword>
<dbReference type="GO" id="GO:0005886">
    <property type="term" value="C:plasma membrane"/>
    <property type="evidence" value="ECO:0007669"/>
    <property type="project" value="UniProtKB-SubCell"/>
</dbReference>
<dbReference type="InterPro" id="IPR027463">
    <property type="entry name" value="AcrB_DN_DC_subdom"/>
</dbReference>
<dbReference type="Gene3D" id="3.30.70.1440">
    <property type="entry name" value="Multidrug efflux transporter AcrB pore domain"/>
    <property type="match status" value="1"/>
</dbReference>
<dbReference type="Gene3D" id="3.30.70.1320">
    <property type="entry name" value="Multidrug efflux transporter AcrB pore domain like"/>
    <property type="match status" value="1"/>
</dbReference>
<dbReference type="GO" id="GO:0042910">
    <property type="term" value="F:xenobiotic transmembrane transporter activity"/>
    <property type="evidence" value="ECO:0007669"/>
    <property type="project" value="TreeGrafter"/>
</dbReference>
<comment type="caution">
    <text evidence="9">Lacks conserved residue(s) required for the propagation of feature annotation.</text>
</comment>
<dbReference type="AlphaFoldDB" id="A0A6I6MXA2"/>
<evidence type="ECO:0000256" key="2">
    <source>
        <dbReference type="ARBA" id="ARBA00010942"/>
    </source>
</evidence>
<dbReference type="EMBL" id="CP047045">
    <property type="protein sequence ID" value="QGZ96252.1"/>
    <property type="molecule type" value="Genomic_DNA"/>
</dbReference>
<dbReference type="NCBIfam" id="TIGR00915">
    <property type="entry name" value="2A0602"/>
    <property type="match status" value="1"/>
</dbReference>
<dbReference type="Proteomes" id="UP000431269">
    <property type="component" value="Chromosome"/>
</dbReference>
<keyword evidence="7 9" id="KW-1133">Transmembrane helix</keyword>
<feature type="transmembrane region" description="Helical" evidence="9">
    <location>
        <begin position="341"/>
        <end position="360"/>
    </location>
</feature>
<protein>
    <recommendedName>
        <fullName evidence="9">Efflux pump membrane transporter</fullName>
    </recommendedName>
</protein>
<dbReference type="Gene3D" id="3.30.2090.10">
    <property type="entry name" value="Multidrug efflux transporter AcrB TolC docking domain, DN and DC subdomains"/>
    <property type="match status" value="2"/>
</dbReference>
<dbReference type="Pfam" id="PF00873">
    <property type="entry name" value="ACR_tran"/>
    <property type="match status" value="1"/>
</dbReference>
<dbReference type="KEGG" id="tsv:DSM104635_03110"/>
<feature type="transmembrane region" description="Helical" evidence="9">
    <location>
        <begin position="976"/>
        <end position="997"/>
    </location>
</feature>
<dbReference type="Gene3D" id="3.30.70.1430">
    <property type="entry name" value="Multidrug efflux transporter AcrB pore domain"/>
    <property type="match status" value="2"/>
</dbReference>
<gene>
    <name evidence="10" type="primary">acrB</name>
    <name evidence="10" type="ORF">DSM104635_03110</name>
</gene>
<evidence type="ECO:0000256" key="5">
    <source>
        <dbReference type="ARBA" id="ARBA00022519"/>
    </source>
</evidence>
<comment type="subcellular location">
    <subcellularLocation>
        <location evidence="1 9">Cell inner membrane</location>
        <topology evidence="1 9">Multi-pass membrane protein</topology>
    </subcellularLocation>
</comment>
<evidence type="ECO:0000313" key="11">
    <source>
        <dbReference type="Proteomes" id="UP000431269"/>
    </source>
</evidence>
<dbReference type="GO" id="GO:0009636">
    <property type="term" value="P:response to toxic substance"/>
    <property type="evidence" value="ECO:0007669"/>
    <property type="project" value="UniProtKB-ARBA"/>
</dbReference>
<evidence type="ECO:0000256" key="1">
    <source>
        <dbReference type="ARBA" id="ARBA00004429"/>
    </source>
</evidence>
<dbReference type="Gene3D" id="1.20.1640.10">
    <property type="entry name" value="Multidrug efflux transporter AcrB transmembrane domain"/>
    <property type="match status" value="2"/>
</dbReference>
<dbReference type="FunFam" id="3.30.2090.10:FF:000002">
    <property type="entry name" value="Efflux pump membrane transporter"/>
    <property type="match status" value="1"/>
</dbReference>
<sequence length="1056" mass="113118">MLPRFFIDRPIFAWVIAIVIALAGALSILRLPVAQYPQIAPPSVTITAIYPGASAQTVEDTVTQVIERQMTGLDDMLYMSASSDSSGSSTITITFEQGADPDVAQVQVQNKLANALPALPQVVQQQGVNVAKSTGNFLLIVGLLSDNPDVTANDMSDFASATLLDQLSRVEGVGQVQLFGAAYAMRIWLDPNRLQGFSLTPGDVIAAIRAQNAEVSAGQIGAQPYVEGQQLNATVSAQSLLETPEEFQNILLRTLPDGSTVRLQDVARVELGAESYGFDSRFNGQPATGLAVSLASGANAVDTAARVRQRINDLSPSFPDGIRANFPYDTTPFVAKSIEEVVKTLIEAVVLVFLVMFLFLQSWRATIIPTITVPIVLLGTFGALAMFGFSINTLTMFAMVLAIGMLVDDAIVVVENVERVMREEGLDAREATRKSMDQITGALIGVALVLAAVFVPMAFFPGSTGVIYQQFSITIVAAMSLSVLMALTLTPALTAALLRHEPPRREGSRVGAVFNRFNAGLAWVSTRYQGILGRTLAPKRGSRMLGIYVIICVALGLLFARLPSAFFPDEDQGFFITVVQLPPGASADRTSAVLRQVEDYYRENESETIESYFAVQGFGFAGAGQNQGLMFVQLKPWEERRGAGQRVDAIVGRAFGALSQIRDGSVFPVQPPAVVELGFSGGFDMQLVNVAGLSREQFTDARNQLLGLAGQNQRLSQVRPNGQDDTPQLQLDIDQHAAAALGVSIPDINTTLAGAWGGVYVNDFIDRGRIKRVFLQGDAPFRMAPEDIGQWHVRTESGEMAPFSAFATSRWISASPRLERFNGAPSFNIQGAGGQGVSSGAAMIEMESLIDQLPAGVAANWTGSSYEERQSGAQAPALYALSLLVVFLCLAALYESWTIPLAVLIVVPLGLLGAALAANLRGLSNDIYFQVGLLATMGLAAKNAILIVEFARNLAEQGRSWGEAAMEAARIRMRPILMTSFAFVFGVMPMALASGAGSGAQNAIGTAVIGGMLAATILVPLLTPFFFVEVHKLFERDWFKRREPATEPPALSGPAE</sequence>
<feature type="transmembrane region" description="Helical" evidence="9">
    <location>
        <begin position="927"/>
        <end position="951"/>
    </location>
</feature>